<reference evidence="2" key="1">
    <citation type="submission" date="2015-07" db="EMBL/GenBank/DDBJ databases">
        <title>Genome sequencing of Sunxiuqinia dokdonensis strain SK.</title>
        <authorList>
            <person name="Ahn S."/>
            <person name="Kim B.-C."/>
        </authorList>
    </citation>
    <scope>NUCLEOTIDE SEQUENCE [LARGE SCALE GENOMIC DNA]</scope>
    <source>
        <strain evidence="2">SK</strain>
    </source>
</reference>
<sequence length="45" mass="4966">MKILIGQAVAGLVDFTIFRAAKIEGNHSQYKSLIITNLSFSINLE</sequence>
<evidence type="ECO:0000313" key="1">
    <source>
        <dbReference type="EMBL" id="KOH44206.1"/>
    </source>
</evidence>
<proteinExistence type="predicted"/>
<dbReference type="Proteomes" id="UP000036958">
    <property type="component" value="Unassembled WGS sequence"/>
</dbReference>
<organism evidence="1 2">
    <name type="scientific">Sunxiuqinia dokdonensis</name>
    <dbReference type="NCBI Taxonomy" id="1409788"/>
    <lineage>
        <taxon>Bacteria</taxon>
        <taxon>Pseudomonadati</taxon>
        <taxon>Bacteroidota</taxon>
        <taxon>Bacteroidia</taxon>
        <taxon>Marinilabiliales</taxon>
        <taxon>Prolixibacteraceae</taxon>
        <taxon>Sunxiuqinia</taxon>
    </lineage>
</organism>
<dbReference type="EMBL" id="LGIA01000170">
    <property type="protein sequence ID" value="KOH44206.1"/>
    <property type="molecule type" value="Genomic_DNA"/>
</dbReference>
<gene>
    <name evidence="1" type="ORF">NC99_30120</name>
</gene>
<dbReference type="AlphaFoldDB" id="A0A0L8V6Z7"/>
<comment type="caution">
    <text evidence="1">The sequence shown here is derived from an EMBL/GenBank/DDBJ whole genome shotgun (WGS) entry which is preliminary data.</text>
</comment>
<protein>
    <submittedName>
        <fullName evidence="1">Uncharacterized protein</fullName>
    </submittedName>
</protein>
<keyword evidence="2" id="KW-1185">Reference proteome</keyword>
<evidence type="ECO:0000313" key="2">
    <source>
        <dbReference type="Proteomes" id="UP000036958"/>
    </source>
</evidence>
<accession>A0A0L8V6Z7</accession>
<dbReference type="STRING" id="1409788.NC99_30120"/>
<name>A0A0L8V6Z7_9BACT</name>